<dbReference type="RefSeq" id="WP_136772232.1">
    <property type="nucleotide sequence ID" value="NZ_CP156074.1"/>
</dbReference>
<dbReference type="EMBL" id="SUMF01000003">
    <property type="protein sequence ID" value="TJZ76182.1"/>
    <property type="molecule type" value="Genomic_DNA"/>
</dbReference>
<evidence type="ECO:0000313" key="3">
    <source>
        <dbReference type="Proteomes" id="UP000310016"/>
    </source>
</evidence>
<feature type="transmembrane region" description="Helical" evidence="1">
    <location>
        <begin position="28"/>
        <end position="46"/>
    </location>
</feature>
<evidence type="ECO:0000256" key="1">
    <source>
        <dbReference type="SAM" id="Phobius"/>
    </source>
</evidence>
<keyword evidence="3" id="KW-1185">Reference proteome</keyword>
<reference evidence="2 3" key="1">
    <citation type="submission" date="2019-04" db="EMBL/GenBank/DDBJ databases">
        <title>Chitiniphilus eburnea sp. nov., a novel chitinolytic bacterium isolated from aquaculture sludge.</title>
        <authorList>
            <person name="Sheng M."/>
        </authorList>
    </citation>
    <scope>NUCLEOTIDE SEQUENCE [LARGE SCALE GENOMIC DNA]</scope>
    <source>
        <strain evidence="2 3">HX-2-15</strain>
    </source>
</reference>
<keyword evidence="1" id="KW-0812">Transmembrane</keyword>
<comment type="caution">
    <text evidence="2">The sequence shown here is derived from an EMBL/GenBank/DDBJ whole genome shotgun (WGS) entry which is preliminary data.</text>
</comment>
<name>A0A4U0Q7D1_9NEIS</name>
<dbReference type="AlphaFoldDB" id="A0A4U0Q7D1"/>
<keyword evidence="1" id="KW-0472">Membrane</keyword>
<proteinExistence type="predicted"/>
<accession>A0A4U0Q7D1</accession>
<organism evidence="2 3">
    <name type="scientific">Chitiniphilus eburneus</name>
    <dbReference type="NCBI Taxonomy" id="2571148"/>
    <lineage>
        <taxon>Bacteria</taxon>
        <taxon>Pseudomonadati</taxon>
        <taxon>Pseudomonadota</taxon>
        <taxon>Betaproteobacteria</taxon>
        <taxon>Neisseriales</taxon>
        <taxon>Chitinibacteraceae</taxon>
        <taxon>Chitiniphilus</taxon>
    </lineage>
</organism>
<evidence type="ECO:0000313" key="2">
    <source>
        <dbReference type="EMBL" id="TJZ76182.1"/>
    </source>
</evidence>
<feature type="transmembrane region" description="Helical" evidence="1">
    <location>
        <begin position="75"/>
        <end position="95"/>
    </location>
</feature>
<dbReference type="OrthoDB" id="8591270at2"/>
<keyword evidence="1" id="KW-1133">Transmembrane helix</keyword>
<sequence>MRNALVPIALIVIGAGWLVNSLNVAPAVSWIVVFGLVCAGIGVLLVDGWNKRTIVSGPLLILGGAAVFANQQYGLGWGILLPLLMMGLGLLMLLARMEAVPDAPGPEPMRLPGQDDDPA</sequence>
<protein>
    <submittedName>
        <fullName evidence="2">Uncharacterized protein</fullName>
    </submittedName>
</protein>
<dbReference type="Proteomes" id="UP000310016">
    <property type="component" value="Unassembled WGS sequence"/>
</dbReference>
<gene>
    <name evidence="2" type="ORF">FAZ21_05245</name>
</gene>